<dbReference type="PANTHER" id="PTHR35795:SF1">
    <property type="entry name" value="BIS(5'-NUCLEOSYL)-TETRAPHOSPHATASE, SYMMETRICAL"/>
    <property type="match status" value="1"/>
</dbReference>
<evidence type="ECO:0000256" key="1">
    <source>
        <dbReference type="ARBA" id="ARBA00012506"/>
    </source>
</evidence>
<dbReference type="CDD" id="cd00077">
    <property type="entry name" value="HDc"/>
    <property type="match status" value="1"/>
</dbReference>
<dbReference type="Pfam" id="PF01966">
    <property type="entry name" value="HD"/>
    <property type="match status" value="1"/>
</dbReference>
<protein>
    <recommendedName>
        <fullName evidence="1">bis(5'-nucleosyl)-tetraphosphatase (symmetrical)</fullName>
        <ecNumber evidence="1">3.6.1.41</ecNumber>
    </recommendedName>
</protein>
<evidence type="ECO:0000313" key="8">
    <source>
        <dbReference type="EMBL" id="MFD2630894.1"/>
    </source>
</evidence>
<evidence type="ECO:0000256" key="6">
    <source>
        <dbReference type="ARBA" id="ARBA00049417"/>
    </source>
</evidence>
<dbReference type="SUPFAM" id="SSF109604">
    <property type="entry name" value="HD-domain/PDEase-like"/>
    <property type="match status" value="1"/>
</dbReference>
<dbReference type="SMART" id="SM00471">
    <property type="entry name" value="HDc"/>
    <property type="match status" value="1"/>
</dbReference>
<dbReference type="Proteomes" id="UP001597451">
    <property type="component" value="Unassembled WGS sequence"/>
</dbReference>
<dbReference type="Gene3D" id="1.10.3210.10">
    <property type="entry name" value="Hypothetical protein af1432"/>
    <property type="match status" value="1"/>
</dbReference>
<evidence type="ECO:0000256" key="3">
    <source>
        <dbReference type="ARBA" id="ARBA00022741"/>
    </source>
</evidence>
<dbReference type="PANTHER" id="PTHR35795">
    <property type="entry name" value="SLR1885 PROTEIN"/>
    <property type="match status" value="1"/>
</dbReference>
<dbReference type="EMBL" id="JBHUMX010000045">
    <property type="protein sequence ID" value="MFD2630894.1"/>
    <property type="molecule type" value="Genomic_DNA"/>
</dbReference>
<evidence type="ECO:0000313" key="9">
    <source>
        <dbReference type="Proteomes" id="UP001597451"/>
    </source>
</evidence>
<dbReference type="GO" id="GO:0008803">
    <property type="term" value="F:bis(5'-nucleosyl)-tetraphosphatase (symmetrical) activity"/>
    <property type="evidence" value="ECO:0007669"/>
    <property type="project" value="UniProtKB-EC"/>
</dbReference>
<comment type="caution">
    <text evidence="8">The sequence shown here is derived from an EMBL/GenBank/DDBJ whole genome shotgun (WGS) entry which is preliminary data.</text>
</comment>
<dbReference type="PROSITE" id="PS51831">
    <property type="entry name" value="HD"/>
    <property type="match status" value="1"/>
</dbReference>
<dbReference type="InterPro" id="IPR003607">
    <property type="entry name" value="HD/PDEase_dom"/>
</dbReference>
<evidence type="ECO:0000256" key="2">
    <source>
        <dbReference type="ARBA" id="ARBA00022723"/>
    </source>
</evidence>
<keyword evidence="2" id="KW-0479">Metal-binding</keyword>
<evidence type="ECO:0000256" key="4">
    <source>
        <dbReference type="ARBA" id="ARBA00022801"/>
    </source>
</evidence>
<sequence>MKISKAKQLVEPQLTKKRYDHSIRVAKTAHYLAELYEESTEKAELAGVLHDYAKYRSLEEMAERIKRSKLPSDLLEFHSELWHAPVGALIVEEECGLKDEAIQLAIKYHTTGRANMTALEKIIFLADYIEPGRSFPGIEEVREAAETNLDYACWLALRNTIQYLLRRKAKIYPDTFHAYNDLSRHINGGNE</sequence>
<dbReference type="InterPro" id="IPR051094">
    <property type="entry name" value="Diverse_Catalytic_Enzymes"/>
</dbReference>
<keyword evidence="5" id="KW-0408">Iron</keyword>
<name>A0ABW5Q5G2_9BACI</name>
<dbReference type="EC" id="3.6.1.41" evidence="1"/>
<keyword evidence="4 8" id="KW-0378">Hydrolase</keyword>
<proteinExistence type="predicted"/>
<evidence type="ECO:0000256" key="5">
    <source>
        <dbReference type="ARBA" id="ARBA00023004"/>
    </source>
</evidence>
<organism evidence="8 9">
    <name type="scientific">Oceanobacillus kapialis</name>
    <dbReference type="NCBI Taxonomy" id="481353"/>
    <lineage>
        <taxon>Bacteria</taxon>
        <taxon>Bacillati</taxon>
        <taxon>Bacillota</taxon>
        <taxon>Bacilli</taxon>
        <taxon>Bacillales</taxon>
        <taxon>Bacillaceae</taxon>
        <taxon>Oceanobacillus</taxon>
    </lineage>
</organism>
<keyword evidence="3" id="KW-0547">Nucleotide-binding</keyword>
<accession>A0ABW5Q5G2</accession>
<keyword evidence="9" id="KW-1185">Reference proteome</keyword>
<feature type="domain" description="HD" evidence="7">
    <location>
        <begin position="18"/>
        <end position="132"/>
    </location>
</feature>
<dbReference type="RefSeq" id="WP_379564561.1">
    <property type="nucleotide sequence ID" value="NZ_CP085256.1"/>
</dbReference>
<gene>
    <name evidence="8" type="primary">yqeK</name>
    <name evidence="8" type="ORF">ACFSUN_19175</name>
</gene>
<dbReference type="InterPro" id="IPR006674">
    <property type="entry name" value="HD_domain"/>
</dbReference>
<evidence type="ECO:0000259" key="7">
    <source>
        <dbReference type="PROSITE" id="PS51831"/>
    </source>
</evidence>
<dbReference type="InterPro" id="IPR005249">
    <property type="entry name" value="YqeK"/>
</dbReference>
<dbReference type="NCBIfam" id="TIGR00488">
    <property type="entry name" value="bis(5'-nucleosyl)-tetraphosphatase (symmetrical) YqeK"/>
    <property type="match status" value="1"/>
</dbReference>
<reference evidence="9" key="1">
    <citation type="journal article" date="2019" name="Int. J. Syst. Evol. Microbiol.">
        <title>The Global Catalogue of Microorganisms (GCM) 10K type strain sequencing project: providing services to taxonomists for standard genome sequencing and annotation.</title>
        <authorList>
            <consortium name="The Broad Institute Genomics Platform"/>
            <consortium name="The Broad Institute Genome Sequencing Center for Infectious Disease"/>
            <person name="Wu L."/>
            <person name="Ma J."/>
        </authorList>
    </citation>
    <scope>NUCLEOTIDE SEQUENCE [LARGE SCALE GENOMIC DNA]</scope>
    <source>
        <strain evidence="9">TISTR 1858</strain>
    </source>
</reference>
<comment type="catalytic activity">
    <reaction evidence="6">
        <text>P(1),P(4)-bis(5'-adenosyl) tetraphosphate + H2O = 2 ADP + 2 H(+)</text>
        <dbReference type="Rhea" id="RHEA:24252"/>
        <dbReference type="ChEBI" id="CHEBI:15377"/>
        <dbReference type="ChEBI" id="CHEBI:15378"/>
        <dbReference type="ChEBI" id="CHEBI:58141"/>
        <dbReference type="ChEBI" id="CHEBI:456216"/>
        <dbReference type="EC" id="3.6.1.41"/>
    </reaction>
</comment>